<gene>
    <name evidence="6" type="ORF">GFK26_05190</name>
</gene>
<dbReference type="Proteomes" id="UP000326780">
    <property type="component" value="Chromosome"/>
</dbReference>
<dbReference type="Gene3D" id="3.50.50.60">
    <property type="entry name" value="FAD/NAD(P)-binding domain"/>
    <property type="match status" value="1"/>
</dbReference>
<keyword evidence="4" id="KW-0408">Iron</keyword>
<proteinExistence type="predicted"/>
<organism evidence="6 7">
    <name type="scientific">Variovorax paradoxus</name>
    <dbReference type="NCBI Taxonomy" id="34073"/>
    <lineage>
        <taxon>Bacteria</taxon>
        <taxon>Pseudomonadati</taxon>
        <taxon>Pseudomonadota</taxon>
        <taxon>Betaproteobacteria</taxon>
        <taxon>Burkholderiales</taxon>
        <taxon>Comamonadaceae</taxon>
        <taxon>Variovorax</taxon>
    </lineage>
</organism>
<evidence type="ECO:0000256" key="3">
    <source>
        <dbReference type="ARBA" id="ARBA00023002"/>
    </source>
</evidence>
<dbReference type="PRINTS" id="PR00469">
    <property type="entry name" value="PNDRDTASEII"/>
</dbReference>
<evidence type="ECO:0000256" key="5">
    <source>
        <dbReference type="ARBA" id="ARBA00023014"/>
    </source>
</evidence>
<keyword evidence="5" id="KW-0411">Iron-sulfur</keyword>
<dbReference type="PANTHER" id="PTHR43498">
    <property type="entry name" value="FERREDOXIN:COB-COM HETERODISULFIDE REDUCTASE SUBUNIT A"/>
    <property type="match status" value="1"/>
</dbReference>
<protein>
    <submittedName>
        <fullName evidence="6">FAD-dependent oxidoreductase</fullName>
    </submittedName>
</protein>
<keyword evidence="2" id="KW-0479">Metal-binding</keyword>
<dbReference type="GO" id="GO:0016491">
    <property type="term" value="F:oxidoreductase activity"/>
    <property type="evidence" value="ECO:0007669"/>
    <property type="project" value="UniProtKB-KW"/>
</dbReference>
<evidence type="ECO:0000313" key="7">
    <source>
        <dbReference type="Proteomes" id="UP000326780"/>
    </source>
</evidence>
<dbReference type="InterPro" id="IPR039650">
    <property type="entry name" value="HdrA-like"/>
</dbReference>
<dbReference type="InterPro" id="IPR036188">
    <property type="entry name" value="FAD/NAD-bd_sf"/>
</dbReference>
<sequence>MTTTTAQQPHTLNEPARALPVFGDFDVVVVGGGPAGIAAAVSAARHGARTLLVERYGFLGGMGTAGGVTNFAGLYGKRRGEMTQLVRGVVDDLIDRIAGFNGMNAPQNGMGGRICVRSYDTSAYKLAADQLLEAAGVQMLFHAYAAAVLHDGARIGALVVETKSGRQAIRANAFIDASGDADVAAFAGVPFEVGDGHGSGLFPTTMFRIGQVDAPAALEAVGEFSAINDFMARAEQQHPGKYSFPREGAILRPNKDPREWRANVTQIRNAAGGAMNGIDARELSDGELEGRRQIAAYFKFLQAEVPGFAPSAIVEIAPQVGIRETRRIQGLYALGREDILGSATFDDTIGLNAWPMEMHADGRIEWAFPRDEANAYNHLPWRMLVPQTVDNLLVAGRCASMTHEGQSAARASGGCFVMGQAAGTAAASLGSGRFAAIDVAALQKKLAADGVDLDR</sequence>
<evidence type="ECO:0000313" key="6">
    <source>
        <dbReference type="EMBL" id="QFZ82194.1"/>
    </source>
</evidence>
<dbReference type="PANTHER" id="PTHR43498:SF1">
    <property type="entry name" value="COB--COM HETERODISULFIDE REDUCTASE IRON-SULFUR SUBUNIT A"/>
    <property type="match status" value="1"/>
</dbReference>
<dbReference type="Pfam" id="PF12831">
    <property type="entry name" value="FAD_oxidored"/>
    <property type="match status" value="1"/>
</dbReference>
<dbReference type="EMBL" id="CP045644">
    <property type="protein sequence ID" value="QFZ82194.1"/>
    <property type="molecule type" value="Genomic_DNA"/>
</dbReference>
<dbReference type="SUPFAM" id="SSF51905">
    <property type="entry name" value="FAD/NAD(P)-binding domain"/>
    <property type="match status" value="1"/>
</dbReference>
<dbReference type="RefSeq" id="WP_153281065.1">
    <property type="nucleotide sequence ID" value="NZ_CP045644.1"/>
</dbReference>
<keyword evidence="3" id="KW-0560">Oxidoreductase</keyword>
<accession>A0A5Q0M0U6</accession>
<dbReference type="AlphaFoldDB" id="A0A5Q0M0U6"/>
<evidence type="ECO:0000256" key="2">
    <source>
        <dbReference type="ARBA" id="ARBA00022723"/>
    </source>
</evidence>
<reference evidence="6 7" key="1">
    <citation type="submission" date="2019-10" db="EMBL/GenBank/DDBJ databases">
        <title>Complete genome sequence of Variovorax paradoxus 5C-2.</title>
        <authorList>
            <person name="Gogoleva N.E."/>
            <person name="Balkin A.S."/>
        </authorList>
    </citation>
    <scope>NUCLEOTIDE SEQUENCE [LARGE SCALE GENOMIC DNA]</scope>
    <source>
        <strain evidence="6 7">5C-2</strain>
    </source>
</reference>
<name>A0A5Q0M0U6_VARPD</name>
<keyword evidence="1" id="KW-0004">4Fe-4S</keyword>
<evidence type="ECO:0000256" key="1">
    <source>
        <dbReference type="ARBA" id="ARBA00022485"/>
    </source>
</evidence>
<dbReference type="GO" id="GO:0046872">
    <property type="term" value="F:metal ion binding"/>
    <property type="evidence" value="ECO:0007669"/>
    <property type="project" value="UniProtKB-KW"/>
</dbReference>
<dbReference type="GO" id="GO:0051539">
    <property type="term" value="F:4 iron, 4 sulfur cluster binding"/>
    <property type="evidence" value="ECO:0007669"/>
    <property type="project" value="UniProtKB-KW"/>
</dbReference>
<evidence type="ECO:0000256" key="4">
    <source>
        <dbReference type="ARBA" id="ARBA00023004"/>
    </source>
</evidence>